<keyword evidence="8" id="KW-0614">Plasmid</keyword>
<evidence type="ECO:0000256" key="6">
    <source>
        <dbReference type="ARBA" id="ARBA00022842"/>
    </source>
</evidence>
<dbReference type="GO" id="GO:0016787">
    <property type="term" value="F:hydrolase activity"/>
    <property type="evidence" value="ECO:0007669"/>
    <property type="project" value="UniProtKB-KW"/>
</dbReference>
<evidence type="ECO:0000256" key="4">
    <source>
        <dbReference type="ARBA" id="ARBA00022723"/>
    </source>
</evidence>
<evidence type="ECO:0000256" key="1">
    <source>
        <dbReference type="ARBA" id="ARBA00001946"/>
    </source>
</evidence>
<dbReference type="AlphaFoldDB" id="A0AAN1BMI7"/>
<dbReference type="InterPro" id="IPR029060">
    <property type="entry name" value="PIN-like_dom_sf"/>
</dbReference>
<keyword evidence="6" id="KW-0460">Magnesium</keyword>
<keyword evidence="5" id="KW-0378">Hydrolase</keyword>
<evidence type="ECO:0000256" key="7">
    <source>
        <dbReference type="ARBA" id="ARBA00038093"/>
    </source>
</evidence>
<accession>A0AAN1BMI7</accession>
<evidence type="ECO:0000256" key="2">
    <source>
        <dbReference type="ARBA" id="ARBA00022649"/>
    </source>
</evidence>
<dbReference type="Proteomes" id="UP000194159">
    <property type="component" value="Plasmid pRetNXC12e"/>
</dbReference>
<gene>
    <name evidence="8" type="ORF">NXC12_PE00343</name>
</gene>
<dbReference type="PANTHER" id="PTHR33653:SF1">
    <property type="entry name" value="RIBONUCLEASE VAPC2"/>
    <property type="match status" value="1"/>
</dbReference>
<dbReference type="InterPro" id="IPR050556">
    <property type="entry name" value="Type_II_TA_system_RNase"/>
</dbReference>
<dbReference type="GO" id="GO:0004518">
    <property type="term" value="F:nuclease activity"/>
    <property type="evidence" value="ECO:0007669"/>
    <property type="project" value="UniProtKB-KW"/>
</dbReference>
<dbReference type="PANTHER" id="PTHR33653">
    <property type="entry name" value="RIBONUCLEASE VAPC2"/>
    <property type="match status" value="1"/>
</dbReference>
<comment type="similarity">
    <text evidence="7">Belongs to the PINc/VapC protein family.</text>
</comment>
<dbReference type="Gene3D" id="3.40.50.1010">
    <property type="entry name" value="5'-nuclease"/>
    <property type="match status" value="1"/>
</dbReference>
<sequence length="116" mass="12959">MGGLVYRPARDGKYRRPLLMNDVIYAELAVRYERIEALEAFVEEAGLEMISMPKLALFLAGKVITQYRKAGGTRTGVLPDFFIGAHAAVQQLPLLTRDLGRYRSYFPSLRLIAPGA</sequence>
<comment type="cofactor">
    <cofactor evidence="1">
        <name>Mg(2+)</name>
        <dbReference type="ChEBI" id="CHEBI:18420"/>
    </cofactor>
</comment>
<protein>
    <submittedName>
        <fullName evidence="8">PilT domain-containing protein</fullName>
    </submittedName>
</protein>
<proteinExistence type="inferred from homology"/>
<organism evidence="8 9">
    <name type="scientific">Rhizobium etli</name>
    <dbReference type="NCBI Taxonomy" id="29449"/>
    <lineage>
        <taxon>Bacteria</taxon>
        <taxon>Pseudomonadati</taxon>
        <taxon>Pseudomonadota</taxon>
        <taxon>Alphaproteobacteria</taxon>
        <taxon>Hyphomicrobiales</taxon>
        <taxon>Rhizobiaceae</taxon>
        <taxon>Rhizobium/Agrobacterium group</taxon>
        <taxon>Rhizobium</taxon>
    </lineage>
</organism>
<evidence type="ECO:0000256" key="3">
    <source>
        <dbReference type="ARBA" id="ARBA00022722"/>
    </source>
</evidence>
<evidence type="ECO:0000313" key="9">
    <source>
        <dbReference type="Proteomes" id="UP000194159"/>
    </source>
</evidence>
<geneLocation type="plasmid" evidence="9">
    <name>pretnxc12e</name>
</geneLocation>
<keyword evidence="4" id="KW-0479">Metal-binding</keyword>
<name>A0AAN1BMI7_RHIET</name>
<dbReference type="GO" id="GO:0046872">
    <property type="term" value="F:metal ion binding"/>
    <property type="evidence" value="ECO:0007669"/>
    <property type="project" value="UniProtKB-KW"/>
</dbReference>
<evidence type="ECO:0000256" key="5">
    <source>
        <dbReference type="ARBA" id="ARBA00022801"/>
    </source>
</evidence>
<dbReference type="SUPFAM" id="SSF88723">
    <property type="entry name" value="PIN domain-like"/>
    <property type="match status" value="1"/>
</dbReference>
<reference evidence="8 9" key="1">
    <citation type="submission" date="2017-04" db="EMBL/GenBank/DDBJ databases">
        <title>Complete genome sequences of Rhizobium genomic linages associated to common bean (phaseolus vulgaris).</title>
        <authorList>
            <person name="Santamaria R.I."/>
            <person name="Bustos P."/>
            <person name="Perez-Carrascal O."/>
            <person name="Martinez-Flores I."/>
            <person name="Juarez S."/>
            <person name="Lozano L."/>
            <person name="Miranda F."/>
            <person name="Vinuesa P."/>
            <person name="Martinez-Romero E."/>
            <person name="Cevallos M.A."/>
            <person name="Romero D."/>
            <person name="Davila G."/>
            <person name="Gonzalez V."/>
        </authorList>
    </citation>
    <scope>NUCLEOTIDE SEQUENCE [LARGE SCALE GENOMIC DNA]</scope>
    <source>
        <strain evidence="8 9">NXC12</strain>
        <plasmid evidence="9">pretnxc12e</plasmid>
    </source>
</reference>
<dbReference type="EMBL" id="CP020911">
    <property type="protein sequence ID" value="ARQ13938.1"/>
    <property type="molecule type" value="Genomic_DNA"/>
</dbReference>
<evidence type="ECO:0000313" key="8">
    <source>
        <dbReference type="EMBL" id="ARQ13938.1"/>
    </source>
</evidence>
<keyword evidence="3" id="KW-0540">Nuclease</keyword>
<keyword evidence="2" id="KW-1277">Toxin-antitoxin system</keyword>